<dbReference type="RefSeq" id="WP_282588454.1">
    <property type="nucleotide sequence ID" value="NZ_JAMOIM010000039.1"/>
</dbReference>
<comment type="caution">
    <text evidence="2">The sequence shown here is derived from an EMBL/GenBank/DDBJ whole genome shotgun (WGS) entry which is preliminary data.</text>
</comment>
<keyword evidence="3" id="KW-1185">Reference proteome</keyword>
<dbReference type="EMBL" id="JAMOIM010000039">
    <property type="protein sequence ID" value="MCW6512075.1"/>
    <property type="molecule type" value="Genomic_DNA"/>
</dbReference>
<sequence>MEWHDRKDAILRRTAQHPVLRLGEGDEAEVYALDQDRIIRFFKRHVDPTYIAKRGAFYAGLDASTVAFAIPSIIEHGIDGDVCYSIERRIPGSSLVDLLARLKGEAREDALTAYAGAVTAIRRIGYNGHVGYGEVMADPPIRSDTWKTCVLTKAETCLRESRIRLRDGIVEPERALRILERMLAYHGPVERHLVHGDFYSANVIVEAEGTVTGVIDFGPLTLVGDWRLDAASALLYLTGMDGITEEDKKVVHSCLTAIGLREQDVALYRLFYAFLFLDTKKAALLDWCRGTIETACSA</sequence>
<evidence type="ECO:0000313" key="3">
    <source>
        <dbReference type="Proteomes" id="UP001165667"/>
    </source>
</evidence>
<proteinExistence type="predicted"/>
<dbReference type="PIRSF" id="PIRSF000707">
    <property type="entry name" value="Hygromycin-B_kinase"/>
    <property type="match status" value="1"/>
</dbReference>
<dbReference type="InterPro" id="IPR016259">
    <property type="entry name" value="Hygromycin-B_Kinase"/>
</dbReference>
<accession>A0AA41Z3F3</accession>
<reference evidence="2" key="1">
    <citation type="submission" date="2022-05" db="EMBL/GenBank/DDBJ databases">
        <authorList>
            <person name="Pankratov T."/>
        </authorList>
    </citation>
    <scope>NUCLEOTIDE SEQUENCE</scope>
    <source>
        <strain evidence="2">BP6-180914</strain>
    </source>
</reference>
<protein>
    <submittedName>
        <fullName evidence="2">Aminoglycoside phosphotransferase family protein</fullName>
    </submittedName>
</protein>
<feature type="domain" description="Aminoglycoside phosphotransferase" evidence="1">
    <location>
        <begin position="21"/>
        <end position="238"/>
    </location>
</feature>
<dbReference type="Gene3D" id="3.90.1200.10">
    <property type="match status" value="1"/>
</dbReference>
<organism evidence="2 3">
    <name type="scientific">Lichenifustis flavocetrariae</name>
    <dbReference type="NCBI Taxonomy" id="2949735"/>
    <lineage>
        <taxon>Bacteria</taxon>
        <taxon>Pseudomonadati</taxon>
        <taxon>Pseudomonadota</taxon>
        <taxon>Alphaproteobacteria</taxon>
        <taxon>Hyphomicrobiales</taxon>
        <taxon>Lichenihabitantaceae</taxon>
        <taxon>Lichenifustis</taxon>
    </lineage>
</organism>
<evidence type="ECO:0000259" key="1">
    <source>
        <dbReference type="Pfam" id="PF01636"/>
    </source>
</evidence>
<dbReference type="AlphaFoldDB" id="A0AA41Z3F3"/>
<gene>
    <name evidence="2" type="ORF">M8523_29505</name>
</gene>
<dbReference type="InterPro" id="IPR051678">
    <property type="entry name" value="AGP_Transferase"/>
</dbReference>
<name>A0AA41Z3F3_9HYPH</name>
<dbReference type="InterPro" id="IPR002575">
    <property type="entry name" value="Aminoglycoside_PTrfase"/>
</dbReference>
<dbReference type="Proteomes" id="UP001165667">
    <property type="component" value="Unassembled WGS sequence"/>
</dbReference>
<dbReference type="Pfam" id="PF01636">
    <property type="entry name" value="APH"/>
    <property type="match status" value="1"/>
</dbReference>
<dbReference type="SUPFAM" id="SSF56112">
    <property type="entry name" value="Protein kinase-like (PK-like)"/>
    <property type="match status" value="1"/>
</dbReference>
<dbReference type="InterPro" id="IPR011009">
    <property type="entry name" value="Kinase-like_dom_sf"/>
</dbReference>
<dbReference type="Gene3D" id="3.30.200.150">
    <property type="match status" value="1"/>
</dbReference>
<dbReference type="PANTHER" id="PTHR21310">
    <property type="entry name" value="AMINOGLYCOSIDE PHOSPHOTRANSFERASE-RELATED-RELATED"/>
    <property type="match status" value="1"/>
</dbReference>
<evidence type="ECO:0000313" key="2">
    <source>
        <dbReference type="EMBL" id="MCW6512075.1"/>
    </source>
</evidence>